<dbReference type="AlphaFoldDB" id="A0A091RA22"/>
<evidence type="ECO:0000256" key="9">
    <source>
        <dbReference type="ARBA" id="ARBA00023136"/>
    </source>
</evidence>
<dbReference type="PROSITE" id="PS00320">
    <property type="entry name" value="APP_INTRA"/>
    <property type="match status" value="1"/>
</dbReference>
<accession>A0A091RA22</accession>
<evidence type="ECO:0000256" key="3">
    <source>
        <dbReference type="ARBA" id="ARBA00022692"/>
    </source>
</evidence>
<dbReference type="Gene3D" id="4.10.410.10">
    <property type="entry name" value="Pancreatic trypsin inhibitor Kunitz domain"/>
    <property type="match status" value="1"/>
</dbReference>
<gene>
    <name evidence="18" type="ORF">N331_11805</name>
</gene>
<dbReference type="PROSITE" id="PS50279">
    <property type="entry name" value="BPTI_KUNITZ_2"/>
    <property type="match status" value="1"/>
</dbReference>
<dbReference type="SUPFAM" id="SSF109843">
    <property type="entry name" value="CAPPD, an extracellular domain of amyloid beta A4 protein"/>
    <property type="match status" value="1"/>
</dbReference>
<feature type="region of interest" description="CuBD subdomain" evidence="12">
    <location>
        <begin position="103"/>
        <end position="161"/>
    </location>
</feature>
<name>A0A091RA22_MERNU</name>
<dbReference type="GO" id="GO:0043005">
    <property type="term" value="C:neuron projection"/>
    <property type="evidence" value="ECO:0007669"/>
    <property type="project" value="UniProtKB-ARBA"/>
</dbReference>
<feature type="domain" description="E2" evidence="17">
    <location>
        <begin position="353"/>
        <end position="544"/>
    </location>
</feature>
<dbReference type="InterPro" id="IPR019744">
    <property type="entry name" value="APP_CUBD_CS"/>
</dbReference>
<evidence type="ECO:0000259" key="16">
    <source>
        <dbReference type="PROSITE" id="PS51869"/>
    </source>
</evidence>
<dbReference type="GO" id="GO:0012505">
    <property type="term" value="C:endomembrane system"/>
    <property type="evidence" value="ECO:0007669"/>
    <property type="project" value="UniProtKB-ARBA"/>
</dbReference>
<evidence type="ECO:0000256" key="8">
    <source>
        <dbReference type="ARBA" id="ARBA00023008"/>
    </source>
</evidence>
<keyword evidence="6" id="KW-0722">Serine protease inhibitor</keyword>
<dbReference type="InterPro" id="IPR011993">
    <property type="entry name" value="PH-like_dom_sf"/>
</dbReference>
<reference evidence="18 19" key="1">
    <citation type="submission" date="2014-04" db="EMBL/GenBank/DDBJ databases">
        <title>Genome evolution of avian class.</title>
        <authorList>
            <person name="Zhang G."/>
            <person name="Li C."/>
        </authorList>
    </citation>
    <scope>NUCLEOTIDE SEQUENCE [LARGE SCALE GENOMIC DNA]</scope>
    <source>
        <strain evidence="18">BGI_N331</strain>
    </source>
</reference>
<dbReference type="PROSITE" id="PS51870">
    <property type="entry name" value="APP_E2"/>
    <property type="match status" value="1"/>
</dbReference>
<feature type="domain" description="BPTI/Kunitz inhibitor" evidence="15">
    <location>
        <begin position="266"/>
        <end position="316"/>
    </location>
</feature>
<feature type="region of interest" description="GFLD subdomain" evidence="12">
    <location>
        <begin position="1"/>
        <end position="95"/>
    </location>
</feature>
<dbReference type="Gene3D" id="1.20.120.770">
    <property type="entry name" value="Amyloid precursor protein, E2 domain"/>
    <property type="match status" value="1"/>
</dbReference>
<feature type="disulfide bond" evidence="12">
    <location>
        <begin position="105"/>
        <end position="159"/>
    </location>
</feature>
<dbReference type="FunFam" id="3.90.570.10:FF:000001">
    <property type="entry name" value="Amyloid beta A4 protein"/>
    <property type="match status" value="1"/>
</dbReference>
<evidence type="ECO:0000313" key="18">
    <source>
        <dbReference type="EMBL" id="KFQ36693.1"/>
    </source>
</evidence>
<keyword evidence="11" id="KW-0325">Glycoprotein</keyword>
<dbReference type="InterPro" id="IPR036454">
    <property type="entry name" value="Amyloid_glyco_heparin-bd_sf"/>
</dbReference>
<dbReference type="InterPro" id="IPR002223">
    <property type="entry name" value="Kunitz_BPTI"/>
</dbReference>
<dbReference type="PANTHER" id="PTHR23103">
    <property type="entry name" value="ALZHEIMER'S DISEASE BETA-AMYLOID RELATED"/>
    <property type="match status" value="1"/>
</dbReference>
<dbReference type="PRINTS" id="PR00203">
    <property type="entry name" value="AMYLOIDA4"/>
</dbReference>
<feature type="disulfide bond" evidence="12">
    <location>
        <begin position="116"/>
        <end position="146"/>
    </location>
</feature>
<dbReference type="GO" id="GO:0016020">
    <property type="term" value="C:membrane"/>
    <property type="evidence" value="ECO:0007669"/>
    <property type="project" value="UniProtKB-SubCell"/>
</dbReference>
<dbReference type="Pfam" id="PF12925">
    <property type="entry name" value="APP_E2"/>
    <property type="match status" value="1"/>
</dbReference>
<dbReference type="PROSITE" id="PS51869">
    <property type="entry name" value="APP_E1"/>
    <property type="match status" value="1"/>
</dbReference>
<dbReference type="PRINTS" id="PR00759">
    <property type="entry name" value="BASICPTASE"/>
</dbReference>
<feature type="disulfide bond" evidence="12">
    <location>
        <begin position="130"/>
        <end position="158"/>
    </location>
</feature>
<dbReference type="GO" id="GO:0140677">
    <property type="term" value="F:molecular function activator activity"/>
    <property type="evidence" value="ECO:0007669"/>
    <property type="project" value="UniProtKB-ARBA"/>
</dbReference>
<evidence type="ECO:0000256" key="6">
    <source>
        <dbReference type="ARBA" id="ARBA00022900"/>
    </source>
</evidence>
<dbReference type="GO" id="GO:0007417">
    <property type="term" value="P:central nervous system development"/>
    <property type="evidence" value="ECO:0007669"/>
    <property type="project" value="TreeGrafter"/>
</dbReference>
<evidence type="ECO:0000256" key="5">
    <source>
        <dbReference type="ARBA" id="ARBA00022729"/>
    </source>
</evidence>
<dbReference type="InterPro" id="IPR011178">
    <property type="entry name" value="Amyloid_glyco_Cu-bd"/>
</dbReference>
<feature type="region of interest" description="Disordered" evidence="13">
    <location>
        <begin position="197"/>
        <end position="257"/>
    </location>
</feature>
<feature type="non-terminal residue" evidence="18">
    <location>
        <position position="722"/>
    </location>
</feature>
<dbReference type="InterPro" id="IPR015849">
    <property type="entry name" value="Amyloid_glyco_heparin-bd"/>
</dbReference>
<dbReference type="Gene3D" id="3.30.1490.140">
    <property type="entry name" value="Amyloidogenic glycoprotein, copper-binding domain"/>
    <property type="match status" value="1"/>
</dbReference>
<dbReference type="InterPro" id="IPR036880">
    <property type="entry name" value="Kunitz_BPTI_sf"/>
</dbReference>
<dbReference type="SUPFAM" id="SSF56491">
    <property type="entry name" value="A heparin-binding domain"/>
    <property type="match status" value="1"/>
</dbReference>
<sequence>VAEPQIAMFCGKLNMHVNIQTGKWEPDTSGTKSCFGRKEQILQYCQEMYPDLQITNVVEANQPVSIDSWCKRGKKQCKDHTHVVVPYKCLVGEFVSDVLLVPEKCRFFHKERMDVCESHQHWHTVAKEACLTEGMILHSYGMLLPCGVDQFHGTEYVCCPQTKVVDNALSKEEEDEDEDEDEDYNLYKSEFPTEAGVEDFTGTAVEEDEDEEDEGEEEDDDDVVEDRDYYYNSYKVDDYNEETPTEPSNDKAVSEKEVSSDMKSVCSQEAMTGPCRAVMPRWYFDANKRKCVRFIYGGCGGNRNNFESEEYCMAVCKKMSVEIPLPACPSQSRITGFRPAAYPRPLFAVPTDDVDVYFETPADDNEHARFQKAKEQLEVRHHNRMDRVKKEWEEAEHQAVNLPKAERQTLIQHFQAMVKSLEKEAASEKQQLVETHLARVEAMLNDRRRIALENYLSALQADPPRPHRILQALKRYVRAENKDRLHTIRHYQHVLAVDPEKAAQMKSQVMTHLHVIEERMNQSLSLLYKVPYVAEEIQDEIDELLQEQRADMDQFTSSISESQVDVRVSSEESEEVPLEGKPFRPFQVKTFPALPESEARGEVYAIPSKALRAVVTFPPRWRAPALGLRLHHPPVSALGRHSSLRDDFSFSSSALIGLLVIAVAIATVIVISLVMLRKRQYGTISHGIVEVDPMLTPEERHLSKMQNHGYENPTYKYLEQMQ</sequence>
<dbReference type="InterPro" id="IPR036176">
    <property type="entry name" value="E2_sf"/>
</dbReference>
<dbReference type="Pfam" id="PF00014">
    <property type="entry name" value="Kunitz_BPTI"/>
    <property type="match status" value="1"/>
</dbReference>
<comment type="similarity">
    <text evidence="12">Belongs to the APP family.</text>
</comment>
<dbReference type="GO" id="GO:0007409">
    <property type="term" value="P:axonogenesis"/>
    <property type="evidence" value="ECO:0007669"/>
    <property type="project" value="TreeGrafter"/>
</dbReference>
<dbReference type="GO" id="GO:0009986">
    <property type="term" value="C:cell surface"/>
    <property type="evidence" value="ECO:0007669"/>
    <property type="project" value="UniProtKB-ARBA"/>
</dbReference>
<dbReference type="SUPFAM" id="SSF57362">
    <property type="entry name" value="BPTI-like"/>
    <property type="match status" value="1"/>
</dbReference>
<dbReference type="Pfam" id="PF02177">
    <property type="entry name" value="APP_N"/>
    <property type="match status" value="1"/>
</dbReference>
<feature type="transmembrane region" description="Helical" evidence="14">
    <location>
        <begin position="654"/>
        <end position="676"/>
    </location>
</feature>
<evidence type="ECO:0000256" key="14">
    <source>
        <dbReference type="SAM" id="Phobius"/>
    </source>
</evidence>
<evidence type="ECO:0000256" key="10">
    <source>
        <dbReference type="ARBA" id="ARBA00023157"/>
    </source>
</evidence>
<dbReference type="GO" id="GO:0010604">
    <property type="term" value="P:positive regulation of macromolecule metabolic process"/>
    <property type="evidence" value="ECO:0007669"/>
    <property type="project" value="UniProtKB-ARBA"/>
</dbReference>
<keyword evidence="9 14" id="KW-0472">Membrane</keyword>
<comment type="subcellular location">
    <subcellularLocation>
        <location evidence="1">Membrane</location>
        <topology evidence="1">Single-pass type I membrane protein</topology>
    </subcellularLocation>
</comment>
<dbReference type="CDD" id="cd22607">
    <property type="entry name" value="Kunitz_ABPP-like"/>
    <property type="match status" value="1"/>
</dbReference>
<feature type="non-terminal residue" evidence="18">
    <location>
        <position position="1"/>
    </location>
</feature>
<evidence type="ECO:0000256" key="7">
    <source>
        <dbReference type="ARBA" id="ARBA00022989"/>
    </source>
</evidence>
<dbReference type="SUPFAM" id="SSF89811">
    <property type="entry name" value="Amyloid beta a4 protein copper binding domain (domain 2)"/>
    <property type="match status" value="1"/>
</dbReference>
<dbReference type="GO" id="GO:0008201">
    <property type="term" value="F:heparin binding"/>
    <property type="evidence" value="ECO:0007669"/>
    <property type="project" value="UniProtKB-UniRule"/>
</dbReference>
<dbReference type="GO" id="GO:0004867">
    <property type="term" value="F:serine-type endopeptidase inhibitor activity"/>
    <property type="evidence" value="ECO:0007669"/>
    <property type="project" value="UniProtKB-KW"/>
</dbReference>
<feature type="compositionally biased region" description="Basic and acidic residues" evidence="13">
    <location>
        <begin position="248"/>
        <end position="257"/>
    </location>
</feature>
<dbReference type="InterPro" id="IPR008155">
    <property type="entry name" value="Amyloid_glyco"/>
</dbReference>
<dbReference type="InterPro" id="IPR024329">
    <property type="entry name" value="Amyloid_glyco_E2_domain"/>
</dbReference>
<evidence type="ECO:0000259" key="17">
    <source>
        <dbReference type="PROSITE" id="PS51870"/>
    </source>
</evidence>
<protein>
    <submittedName>
        <fullName evidence="18">Amyloid-like 2</fullName>
    </submittedName>
</protein>
<evidence type="ECO:0000256" key="12">
    <source>
        <dbReference type="PROSITE-ProRule" id="PRU01217"/>
    </source>
</evidence>
<dbReference type="GO" id="GO:0099503">
    <property type="term" value="C:secretory vesicle"/>
    <property type="evidence" value="ECO:0007669"/>
    <property type="project" value="UniProtKB-ARBA"/>
</dbReference>
<dbReference type="PROSITE" id="PS00280">
    <property type="entry name" value="BPTI_KUNITZ_1"/>
    <property type="match status" value="1"/>
</dbReference>
<dbReference type="Proteomes" id="UP000052967">
    <property type="component" value="Unassembled WGS sequence"/>
</dbReference>
<keyword evidence="10 12" id="KW-1015">Disulfide bond</keyword>
<dbReference type="InterPro" id="IPR036669">
    <property type="entry name" value="Amyloid_Cu-bd_sf"/>
</dbReference>
<dbReference type="Pfam" id="PF12924">
    <property type="entry name" value="APP_Cu_bd"/>
    <property type="match status" value="1"/>
</dbReference>
<dbReference type="FunFam" id="3.30.1490.140:FF:000001">
    <property type="entry name" value="Amyloid beta (A4) protein b"/>
    <property type="match status" value="1"/>
</dbReference>
<keyword evidence="2" id="KW-0646">Protease inhibitor</keyword>
<evidence type="ECO:0000259" key="15">
    <source>
        <dbReference type="PROSITE" id="PS50279"/>
    </source>
</evidence>
<dbReference type="Gene3D" id="6.10.250.1670">
    <property type="match status" value="1"/>
</dbReference>
<dbReference type="FunFam" id="4.10.410.10:FF:000003">
    <property type="entry name" value="amyloid-like protein 2 isoform X1"/>
    <property type="match status" value="1"/>
</dbReference>
<evidence type="ECO:0000256" key="1">
    <source>
        <dbReference type="ARBA" id="ARBA00004479"/>
    </source>
</evidence>
<dbReference type="InterPro" id="IPR019543">
    <property type="entry name" value="APP_amyloid_C"/>
</dbReference>
<dbReference type="PROSITE" id="PS00319">
    <property type="entry name" value="APP_CUBD"/>
    <property type="match status" value="1"/>
</dbReference>
<dbReference type="SMART" id="SM00006">
    <property type="entry name" value="A4_EXTRA"/>
    <property type="match status" value="1"/>
</dbReference>
<dbReference type="InterPro" id="IPR020901">
    <property type="entry name" value="Prtase_inh_Kunz-CS"/>
</dbReference>
<dbReference type="GO" id="GO:0051246">
    <property type="term" value="P:regulation of protein metabolic process"/>
    <property type="evidence" value="ECO:0007669"/>
    <property type="project" value="UniProtKB-ARBA"/>
</dbReference>
<proteinExistence type="inferred from homology"/>
<evidence type="ECO:0000256" key="4">
    <source>
        <dbReference type="ARBA" id="ARBA00022723"/>
    </source>
</evidence>
<feature type="compositionally biased region" description="Acidic residues" evidence="13">
    <location>
        <begin position="205"/>
        <end position="225"/>
    </location>
</feature>
<dbReference type="EMBL" id="KK716414">
    <property type="protein sequence ID" value="KFQ36693.1"/>
    <property type="molecule type" value="Genomic_DNA"/>
</dbReference>
<dbReference type="GO" id="GO:0046914">
    <property type="term" value="F:transition metal ion binding"/>
    <property type="evidence" value="ECO:0007669"/>
    <property type="project" value="InterPro"/>
</dbReference>
<dbReference type="FunFam" id="1.20.120.770:FF:000001">
    <property type="entry name" value="Amyloid beta A4 protein-like isoform 1"/>
    <property type="match status" value="1"/>
</dbReference>
<keyword evidence="8" id="KW-0186">Copper</keyword>
<feature type="disulfide bond" evidence="12">
    <location>
        <begin position="45"/>
        <end position="89"/>
    </location>
</feature>
<organism evidence="18 19">
    <name type="scientific">Merops nubicus</name>
    <name type="common">Northern carmine bee-eater</name>
    <dbReference type="NCBI Taxonomy" id="57421"/>
    <lineage>
        <taxon>Eukaryota</taxon>
        <taxon>Metazoa</taxon>
        <taxon>Chordata</taxon>
        <taxon>Craniata</taxon>
        <taxon>Vertebrata</taxon>
        <taxon>Euteleostomi</taxon>
        <taxon>Archelosauria</taxon>
        <taxon>Archosauria</taxon>
        <taxon>Dinosauria</taxon>
        <taxon>Saurischia</taxon>
        <taxon>Theropoda</taxon>
        <taxon>Coelurosauria</taxon>
        <taxon>Aves</taxon>
        <taxon>Neognathae</taxon>
        <taxon>Neoaves</taxon>
        <taxon>Telluraves</taxon>
        <taxon>Coraciimorphae</taxon>
        <taxon>Coraciiformes</taxon>
        <taxon>Meropidae</taxon>
        <taxon>Merops</taxon>
    </lineage>
</organism>
<feature type="disulfide bond" evidence="12">
    <location>
        <begin position="70"/>
        <end position="77"/>
    </location>
</feature>
<evidence type="ECO:0000256" key="11">
    <source>
        <dbReference type="ARBA" id="ARBA00023180"/>
    </source>
</evidence>
<dbReference type="PANTHER" id="PTHR23103:SF14">
    <property type="entry name" value="AMYLOID BETA PRECURSOR LIKE PROTEIN 2"/>
    <property type="match status" value="1"/>
</dbReference>
<dbReference type="InterPro" id="IPR019745">
    <property type="entry name" value="Amyloid_glyco_intracell_CS"/>
</dbReference>
<evidence type="ECO:0000256" key="13">
    <source>
        <dbReference type="SAM" id="MobiDB-lite"/>
    </source>
</evidence>
<keyword evidence="4" id="KW-0479">Metal-binding</keyword>
<dbReference type="Gene3D" id="3.90.570.10">
    <property type="entry name" value="Amyloidogenic glycoprotein, heparin-binding domain"/>
    <property type="match status" value="1"/>
</dbReference>
<keyword evidence="5" id="KW-0732">Signal</keyword>
<dbReference type="SMART" id="SM00131">
    <property type="entry name" value="KU"/>
    <property type="match status" value="1"/>
</dbReference>
<keyword evidence="3 14" id="KW-0812">Transmembrane</keyword>
<keyword evidence="19" id="KW-1185">Reference proteome</keyword>
<keyword evidence="7 14" id="KW-1133">Transmembrane helix</keyword>
<dbReference type="InterPro" id="IPR008154">
    <property type="entry name" value="Amyloid_glyco_extra"/>
</dbReference>
<comment type="caution">
    <text evidence="12">Lacks conserved residue(s) required for the propagation of feature annotation.</text>
</comment>
<dbReference type="CDD" id="cd21709">
    <property type="entry name" value="JMTM_APLP2"/>
    <property type="match status" value="1"/>
</dbReference>
<dbReference type="Pfam" id="PF10515">
    <property type="entry name" value="APP_amyloid"/>
    <property type="match status" value="1"/>
</dbReference>
<feature type="domain" description="E1" evidence="16">
    <location>
        <begin position="1"/>
        <end position="161"/>
    </location>
</feature>
<evidence type="ECO:0000256" key="2">
    <source>
        <dbReference type="ARBA" id="ARBA00022690"/>
    </source>
</evidence>
<evidence type="ECO:0000313" key="19">
    <source>
        <dbReference type="Proteomes" id="UP000052967"/>
    </source>
</evidence>
<dbReference type="Gene3D" id="2.30.29.30">
    <property type="entry name" value="Pleckstrin-homology domain (PH domain)/Phosphotyrosine-binding domain (PTB)"/>
    <property type="match status" value="1"/>
</dbReference>